<feature type="domain" description="Sulfotransferase" evidence="4">
    <location>
        <begin position="93"/>
        <end position="175"/>
    </location>
</feature>
<dbReference type="EC" id="2.8.2.-" evidence="3"/>
<organism evidence="5 6">
    <name type="scientific">Menidia menidia</name>
    <name type="common">Atlantic silverside</name>
    <dbReference type="NCBI Taxonomy" id="238744"/>
    <lineage>
        <taxon>Eukaryota</taxon>
        <taxon>Metazoa</taxon>
        <taxon>Chordata</taxon>
        <taxon>Craniata</taxon>
        <taxon>Vertebrata</taxon>
        <taxon>Euteleostomi</taxon>
        <taxon>Actinopterygii</taxon>
        <taxon>Neopterygii</taxon>
        <taxon>Teleostei</taxon>
        <taxon>Neoteleostei</taxon>
        <taxon>Acanthomorphata</taxon>
        <taxon>Ovalentaria</taxon>
        <taxon>Atherinomorphae</taxon>
        <taxon>Atheriniformes</taxon>
        <taxon>Atherinopsidae</taxon>
        <taxon>Menidiinae</taxon>
        <taxon>Menidia</taxon>
    </lineage>
</organism>
<keyword evidence="2 3" id="KW-0808">Transferase</keyword>
<evidence type="ECO:0000259" key="4">
    <source>
        <dbReference type="Pfam" id="PF00685"/>
    </source>
</evidence>
<dbReference type="PANTHER" id="PTHR11783">
    <property type="entry name" value="SULFOTRANSFERASE SULT"/>
    <property type="match status" value="1"/>
</dbReference>
<accession>A0A8S4BTR6</accession>
<dbReference type="InterPro" id="IPR000863">
    <property type="entry name" value="Sulfotransferase_dom"/>
</dbReference>
<protein>
    <recommendedName>
        <fullName evidence="3">Sulfotransferase</fullName>
        <ecNumber evidence="3">2.8.2.-</ecNumber>
    </recommendedName>
</protein>
<evidence type="ECO:0000313" key="6">
    <source>
        <dbReference type="Proteomes" id="UP000677803"/>
    </source>
</evidence>
<dbReference type="AlphaFoldDB" id="A0A8S4BTR6"/>
<dbReference type="SUPFAM" id="SSF52540">
    <property type="entry name" value="P-loop containing nucleoside triphosphate hydrolases"/>
    <property type="match status" value="1"/>
</dbReference>
<comment type="caution">
    <text evidence="5">The sequence shown here is derived from an EMBL/GenBank/DDBJ whole genome shotgun (WGS) entry which is preliminary data.</text>
</comment>
<name>A0A8S4BTR6_9TELE</name>
<evidence type="ECO:0000313" key="5">
    <source>
        <dbReference type="EMBL" id="CAG6015932.1"/>
    </source>
</evidence>
<evidence type="ECO:0000256" key="1">
    <source>
        <dbReference type="ARBA" id="ARBA00005771"/>
    </source>
</evidence>
<sequence length="214" mass="23753">MSSPEYILYHGLLLPPVAHSAQSLEYAQNFQVEDTDVFAVTYPKSAVLRARLSLAAKMSSSEEVYIHYRGLLLPTETHSPESLKFAQKLQFEDDDVVAVTYPKSGTIWMQEILPLVLNGGDLTPLHTVVNWDRVPWLEEKRLAEVVHQLKSPRALVTHFPHNLMPPAFHSSKAKLDVGVEAQIGYHGEGGKGRLAVASGSDRTQRSKTSLAVEL</sequence>
<comment type="similarity">
    <text evidence="1 3">Belongs to the sulfotransferase 1 family.</text>
</comment>
<proteinExistence type="inferred from homology"/>
<dbReference type="Proteomes" id="UP000677803">
    <property type="component" value="Unassembled WGS sequence"/>
</dbReference>
<reference evidence="5" key="1">
    <citation type="submission" date="2021-05" db="EMBL/GenBank/DDBJ databases">
        <authorList>
            <person name="Tigano A."/>
        </authorList>
    </citation>
    <scope>NUCLEOTIDE SEQUENCE</scope>
</reference>
<dbReference type="EMBL" id="CAJRST010038888">
    <property type="protein sequence ID" value="CAG6015932.1"/>
    <property type="molecule type" value="Genomic_DNA"/>
</dbReference>
<dbReference type="InterPro" id="IPR027417">
    <property type="entry name" value="P-loop_NTPase"/>
</dbReference>
<dbReference type="Gene3D" id="3.40.50.300">
    <property type="entry name" value="P-loop containing nucleotide triphosphate hydrolases"/>
    <property type="match status" value="1"/>
</dbReference>
<keyword evidence="6" id="KW-1185">Reference proteome</keyword>
<evidence type="ECO:0000256" key="3">
    <source>
        <dbReference type="RuleBase" id="RU361155"/>
    </source>
</evidence>
<dbReference type="OrthoDB" id="205623at2759"/>
<gene>
    <name evidence="5" type="ORF">MMEN_LOCUS19925</name>
</gene>
<dbReference type="Pfam" id="PF00685">
    <property type="entry name" value="Sulfotransfer_1"/>
    <property type="match status" value="1"/>
</dbReference>
<evidence type="ECO:0000256" key="2">
    <source>
        <dbReference type="ARBA" id="ARBA00022679"/>
    </source>
</evidence>
<dbReference type="GO" id="GO:0008146">
    <property type="term" value="F:sulfotransferase activity"/>
    <property type="evidence" value="ECO:0007669"/>
    <property type="project" value="InterPro"/>
</dbReference>